<gene>
    <name evidence="2" type="ORF">DGYR_LOCUS13184</name>
</gene>
<feature type="signal peptide" evidence="1">
    <location>
        <begin position="1"/>
        <end position="22"/>
    </location>
</feature>
<evidence type="ECO:0000313" key="3">
    <source>
        <dbReference type="Proteomes" id="UP000549394"/>
    </source>
</evidence>
<evidence type="ECO:0000313" key="2">
    <source>
        <dbReference type="EMBL" id="CAD5125879.1"/>
    </source>
</evidence>
<keyword evidence="3" id="KW-1185">Reference proteome</keyword>
<keyword evidence="1" id="KW-0732">Signal</keyword>
<comment type="caution">
    <text evidence="2">The sequence shown here is derived from an EMBL/GenBank/DDBJ whole genome shotgun (WGS) entry which is preliminary data.</text>
</comment>
<name>A0A7I8WCN6_9ANNE</name>
<proteinExistence type="predicted"/>
<dbReference type="Proteomes" id="UP000549394">
    <property type="component" value="Unassembled WGS sequence"/>
</dbReference>
<dbReference type="EMBL" id="CAJFCJ010000029">
    <property type="protein sequence ID" value="CAD5125879.1"/>
    <property type="molecule type" value="Genomic_DNA"/>
</dbReference>
<protein>
    <submittedName>
        <fullName evidence="2">DgyrCDS14068</fullName>
    </submittedName>
</protein>
<organism evidence="2 3">
    <name type="scientific">Dimorphilus gyrociliatus</name>
    <dbReference type="NCBI Taxonomy" id="2664684"/>
    <lineage>
        <taxon>Eukaryota</taxon>
        <taxon>Metazoa</taxon>
        <taxon>Spiralia</taxon>
        <taxon>Lophotrochozoa</taxon>
        <taxon>Annelida</taxon>
        <taxon>Polychaeta</taxon>
        <taxon>Polychaeta incertae sedis</taxon>
        <taxon>Dinophilidae</taxon>
        <taxon>Dimorphilus</taxon>
    </lineage>
</organism>
<dbReference type="AlphaFoldDB" id="A0A7I8WCN6"/>
<feature type="chain" id="PRO_5029761661" evidence="1">
    <location>
        <begin position="23"/>
        <end position="84"/>
    </location>
</feature>
<sequence>MAYVIRSLFLIVLLVNGLFVNAENTQSKMVDGFSPKTALQLAAIGRRLLRIAAEMRGDVDAKKRNSGMLDALINIPDFFNSGRR</sequence>
<accession>A0A7I8WCN6</accession>
<reference evidence="2 3" key="1">
    <citation type="submission" date="2020-08" db="EMBL/GenBank/DDBJ databases">
        <authorList>
            <person name="Hejnol A."/>
        </authorList>
    </citation>
    <scope>NUCLEOTIDE SEQUENCE [LARGE SCALE GENOMIC DNA]</scope>
</reference>
<evidence type="ECO:0000256" key="1">
    <source>
        <dbReference type="SAM" id="SignalP"/>
    </source>
</evidence>